<feature type="compositionally biased region" description="Basic and acidic residues" evidence="2">
    <location>
        <begin position="592"/>
        <end position="603"/>
    </location>
</feature>
<feature type="region of interest" description="Disordered" evidence="2">
    <location>
        <begin position="503"/>
        <end position="531"/>
    </location>
</feature>
<gene>
    <name evidence="4" type="primary">lekr1</name>
</gene>
<dbReference type="PANTHER" id="PTHR34251">
    <property type="entry name" value="LEUCINE-, GLUTAMATE- AND LYSINE-RICH PROTEIN 1"/>
    <property type="match status" value="1"/>
</dbReference>
<evidence type="ECO:0000313" key="3">
    <source>
        <dbReference type="Proteomes" id="UP000515145"/>
    </source>
</evidence>
<dbReference type="InterPro" id="IPR038799">
    <property type="entry name" value="LEKR1"/>
</dbReference>
<accession>A0A6P7JGF1</accession>
<sequence length="686" mass="81197">MEDPTEAKQVKEKELNKVLHRPPIYPLPEEIKKMDHSETVCFYCGVSYLIFHEFDKLHTQVVQLETELQTLREDAQREKAQLEAHELGRLEWERALRLEVQRQAELRERSTREELEERNRENARALRDEFEAQYERKRRELEVEYQTIYEEEKRLLTGELEELEAEKLRKQREELEERAEERERVLSDAQQNANKKIEELRKHQQQLEERLAMEAAMKEDVEQVLGKEKHRGEILRGVCVRQQQALRETLSSLRSSGSELTDVRGFLSQLTGAWQVFKSQILQESTQVFSALSEKLQHSSVELQKTREEKQHLTQQLMEHKRQREEQLCQQEDSERELRGELLSLKAELEEKHKRWLSCQQRCDAMQEQLSSWDQKGEQMNQKYSAAAEEVRQLRKALQKIQQEMRELRREREILIESHGRTLTKMKEDHKQQLAAKLATALEEHRSQSALHQQMEELQRQAELEQTINRGKHQVLLLQCQKDCSQLQQKLEERHLELNELQEELQQERRRREEERRRRREEETQRQEARELMTVKNAELQEEVALLQETVRRECEEREELTAALCQAQKELCGLRSPASHPGTSRPLLDPTGRRPPPENENLRLHSQTRVAFTRFSTSPNTLQSPTDFTDKDRGQATGGGRTERTLEALDGENRGGGALSRLRASRAEGKIKRTVRLMMERKEKL</sequence>
<dbReference type="Proteomes" id="UP000515145">
    <property type="component" value="Chromosome 13"/>
</dbReference>
<name>A0A6P7JGF1_9TELE</name>
<proteinExistence type="predicted"/>
<keyword evidence="1" id="KW-0175">Coiled coil</keyword>
<dbReference type="AlphaFoldDB" id="A0A6P7JGF1"/>
<dbReference type="InParanoid" id="A0A6P7JGF1"/>
<dbReference type="PANTHER" id="PTHR34251:SF1">
    <property type="entry name" value="LEUCINE, GLUTAMATE AND LYSINE RICH 1"/>
    <property type="match status" value="1"/>
</dbReference>
<protein>
    <submittedName>
        <fullName evidence="4">Trichohyalin</fullName>
    </submittedName>
</protein>
<reference evidence="4" key="1">
    <citation type="submission" date="2025-08" db="UniProtKB">
        <authorList>
            <consortium name="RefSeq"/>
        </authorList>
    </citation>
    <scope>IDENTIFICATION</scope>
</reference>
<dbReference type="CTD" id="389170"/>
<feature type="region of interest" description="Disordered" evidence="2">
    <location>
        <begin position="618"/>
        <end position="643"/>
    </location>
</feature>
<keyword evidence="3" id="KW-1185">Reference proteome</keyword>
<feature type="coiled-coil region" evidence="1">
    <location>
        <begin position="113"/>
        <end position="217"/>
    </location>
</feature>
<organism evidence="3 4">
    <name type="scientific">Parambassis ranga</name>
    <name type="common">Indian glassy fish</name>
    <dbReference type="NCBI Taxonomy" id="210632"/>
    <lineage>
        <taxon>Eukaryota</taxon>
        <taxon>Metazoa</taxon>
        <taxon>Chordata</taxon>
        <taxon>Craniata</taxon>
        <taxon>Vertebrata</taxon>
        <taxon>Euteleostomi</taxon>
        <taxon>Actinopterygii</taxon>
        <taxon>Neopterygii</taxon>
        <taxon>Teleostei</taxon>
        <taxon>Neoteleostei</taxon>
        <taxon>Acanthomorphata</taxon>
        <taxon>Ovalentaria</taxon>
        <taxon>Ambassidae</taxon>
        <taxon>Parambassis</taxon>
    </lineage>
</organism>
<feature type="region of interest" description="Disordered" evidence="2">
    <location>
        <begin position="575"/>
        <end position="603"/>
    </location>
</feature>
<feature type="compositionally biased region" description="Polar residues" evidence="2">
    <location>
        <begin position="618"/>
        <end position="628"/>
    </location>
</feature>
<dbReference type="RefSeq" id="XP_028275987.1">
    <property type="nucleotide sequence ID" value="XM_028420186.1"/>
</dbReference>
<feature type="compositionally biased region" description="Basic and acidic residues" evidence="2">
    <location>
        <begin position="506"/>
        <end position="531"/>
    </location>
</feature>
<evidence type="ECO:0000256" key="1">
    <source>
        <dbReference type="SAM" id="Coils"/>
    </source>
</evidence>
<feature type="coiled-coil region" evidence="1">
    <location>
        <begin position="54"/>
        <end position="88"/>
    </location>
</feature>
<dbReference type="OrthoDB" id="10256467at2759"/>
<evidence type="ECO:0000256" key="2">
    <source>
        <dbReference type="SAM" id="MobiDB-lite"/>
    </source>
</evidence>
<dbReference type="GeneID" id="114445234"/>
<evidence type="ECO:0000313" key="4">
    <source>
        <dbReference type="RefSeq" id="XP_028275987.1"/>
    </source>
</evidence>
<feature type="coiled-coil region" evidence="1">
    <location>
        <begin position="296"/>
        <end position="418"/>
    </location>
</feature>